<sequence>MEETGFNCRVCGEKITSNQIQCHTCGLPLDLEPPPAIEIPGYQFLATLGEGGMGMVCLAEETALGRRVAIKVVSERLSEDEQIRTRFMREARVLATVEHPYVVRVYTFGHYENRSYLVMEYVEGESLEQSILQGGAMKVTEALRVTGQCLEALAAAWDKDIVHRDIKPSNILLDQRNQVHVADFGLAKIIKVQTDSFLTHSGVIMGTPHYISPEQARGGTQIDFRSDIYSLGIVLFEMLTGEPPFQGASPMAIIEKHMNEILPPLQKYGLAVSDEVAQLLEWMTQKDCHSRPSSYQELLAHLSSVRQNLDTDRQVRDVVKVKPFPFSIGEQKPRKEIAGPISAGLAGVLETLLSTQKYAHEAWPHRNVLTFILGKTDQMKLLNIVATFMERAQAAYADLLFVRVQCEAEETASAIFRQILKQLLGDVEPYLNQELLNIEGARRLWEFGPSATAFLLDHGRELFETIVPGTDALEIVQRSAPPGADWVDALVEVIRSESPTEEKLSPAPDDLQQILITFLDQLAQKYCLTVIFDDMHVLPPVTFKFVTTMTKSLAGAKILFLGTYFFEVAPDEKTSQIVPLPVAELHDQELCGVVDGDSHGLPHLLKELITLGASELHLETAQPPLFLINNEFVAGNYLRLNSHQTKELCFSVLTEQQKIQFQDNKELIFSFGLKGVARFRSYFFQQRGAMGALFIAIPNQIKSMQELGLPEEVRQFVQKTKGLILVSGPIRSGISTTLAAMINEINHNQKKLILTIEDPIEYLQLPEKSNVIQREVHLDTDSFPRALQNAELLNPDVVMIGAMEDSATVLDILNLAEFGCLCLAPVKATSVAQTLYHIMEQFPQADQPAIRRHLSEVLHGIVCQDLITGLNRQKVLVTEVLIMNPALKTLLKDNKIDQIRDVMIKSNHLGMKSKEQALLKLFQEGQISVKTALTASNNPDELQQMMNKD</sequence>
<dbReference type="SUPFAM" id="SSF52540">
    <property type="entry name" value="P-loop containing nucleoside triphosphate hydrolases"/>
    <property type="match status" value="1"/>
</dbReference>
<comment type="similarity">
    <text evidence="1">Belongs to the GSP E family.</text>
</comment>
<dbReference type="InterPro" id="IPR027417">
    <property type="entry name" value="P-loop_NTPase"/>
</dbReference>
<keyword evidence="3 6" id="KW-0547">Nucleotide-binding</keyword>
<dbReference type="Proteomes" id="UP001594351">
    <property type="component" value="Unassembled WGS sequence"/>
</dbReference>
<keyword evidence="4" id="KW-0418">Kinase</keyword>
<dbReference type="InterPro" id="IPR001482">
    <property type="entry name" value="T2SS/T4SS_dom"/>
</dbReference>
<dbReference type="Gene3D" id="3.30.200.20">
    <property type="entry name" value="Phosphorylase Kinase, domain 1"/>
    <property type="match status" value="1"/>
</dbReference>
<comment type="caution">
    <text evidence="8">The sequence shown here is derived from an EMBL/GenBank/DDBJ whole genome shotgun (WGS) entry which is preliminary data.</text>
</comment>
<evidence type="ECO:0000256" key="6">
    <source>
        <dbReference type="PROSITE-ProRule" id="PRU10141"/>
    </source>
</evidence>
<evidence type="ECO:0000313" key="9">
    <source>
        <dbReference type="Proteomes" id="UP001594351"/>
    </source>
</evidence>
<dbReference type="InterPro" id="IPR000719">
    <property type="entry name" value="Prot_kinase_dom"/>
</dbReference>
<keyword evidence="2" id="KW-0808">Transferase</keyword>
<keyword evidence="9" id="KW-1185">Reference proteome</keyword>
<feature type="domain" description="Protein kinase" evidence="7">
    <location>
        <begin position="42"/>
        <end position="304"/>
    </location>
</feature>
<dbReference type="CDD" id="cd14014">
    <property type="entry name" value="STKc_PknB_like"/>
    <property type="match status" value="1"/>
</dbReference>
<dbReference type="InterPro" id="IPR008271">
    <property type="entry name" value="Ser/Thr_kinase_AS"/>
</dbReference>
<dbReference type="Pfam" id="PF00069">
    <property type="entry name" value="Pkinase"/>
    <property type="match status" value="1"/>
</dbReference>
<dbReference type="PANTHER" id="PTHR43289:SF6">
    <property type="entry name" value="SERINE_THREONINE-PROTEIN KINASE NEKL-3"/>
    <property type="match status" value="1"/>
</dbReference>
<dbReference type="InterPro" id="IPR011009">
    <property type="entry name" value="Kinase-like_dom_sf"/>
</dbReference>
<evidence type="ECO:0000256" key="5">
    <source>
        <dbReference type="ARBA" id="ARBA00022840"/>
    </source>
</evidence>
<evidence type="ECO:0000256" key="4">
    <source>
        <dbReference type="ARBA" id="ARBA00022777"/>
    </source>
</evidence>
<keyword evidence="5 6" id="KW-0067">ATP-binding</keyword>
<evidence type="ECO:0000259" key="7">
    <source>
        <dbReference type="PROSITE" id="PS50011"/>
    </source>
</evidence>
<reference evidence="8 9" key="1">
    <citation type="submission" date="2024-09" db="EMBL/GenBank/DDBJ databases">
        <title>Laminarin stimulates single cell rates of sulfate reduction while oxygen inhibits transcriptomic activity in coastal marine sediment.</title>
        <authorList>
            <person name="Lindsay M."/>
            <person name="Orcutt B."/>
            <person name="Emerson D."/>
            <person name="Stepanauskas R."/>
            <person name="D'Angelo T."/>
        </authorList>
    </citation>
    <scope>NUCLEOTIDE SEQUENCE [LARGE SCALE GENOMIC DNA]</scope>
    <source>
        <strain evidence="8">SAG AM-311-K15</strain>
    </source>
</reference>
<dbReference type="SUPFAM" id="SSF56112">
    <property type="entry name" value="Protein kinase-like (PK-like)"/>
    <property type="match status" value="1"/>
</dbReference>
<organism evidence="8 9">
    <name type="scientific">candidate division CSSED10-310 bacterium</name>
    <dbReference type="NCBI Taxonomy" id="2855610"/>
    <lineage>
        <taxon>Bacteria</taxon>
        <taxon>Bacteria division CSSED10-310</taxon>
    </lineage>
</organism>
<dbReference type="EMBL" id="JBHPBY010000306">
    <property type="protein sequence ID" value="MFC1852386.1"/>
    <property type="molecule type" value="Genomic_DNA"/>
</dbReference>
<dbReference type="Gene3D" id="1.10.510.10">
    <property type="entry name" value="Transferase(Phosphotransferase) domain 1"/>
    <property type="match status" value="1"/>
</dbReference>
<dbReference type="Gene3D" id="3.40.50.300">
    <property type="entry name" value="P-loop containing nucleotide triphosphate hydrolases"/>
    <property type="match status" value="1"/>
</dbReference>
<evidence type="ECO:0000256" key="1">
    <source>
        <dbReference type="ARBA" id="ARBA00006611"/>
    </source>
</evidence>
<dbReference type="PROSITE" id="PS00107">
    <property type="entry name" value="PROTEIN_KINASE_ATP"/>
    <property type="match status" value="1"/>
</dbReference>
<proteinExistence type="inferred from homology"/>
<evidence type="ECO:0000313" key="8">
    <source>
        <dbReference type="EMBL" id="MFC1852386.1"/>
    </source>
</evidence>
<dbReference type="SMART" id="SM00220">
    <property type="entry name" value="S_TKc"/>
    <property type="match status" value="1"/>
</dbReference>
<dbReference type="PROSITE" id="PS50011">
    <property type="entry name" value="PROTEIN_KINASE_DOM"/>
    <property type="match status" value="1"/>
</dbReference>
<evidence type="ECO:0000256" key="3">
    <source>
        <dbReference type="ARBA" id="ARBA00022741"/>
    </source>
</evidence>
<dbReference type="PANTHER" id="PTHR43289">
    <property type="entry name" value="MITOGEN-ACTIVATED PROTEIN KINASE KINASE KINASE 20-RELATED"/>
    <property type="match status" value="1"/>
</dbReference>
<accession>A0ABV6Z1R9</accession>
<gene>
    <name evidence="8" type="ORF">ACFL27_19485</name>
</gene>
<dbReference type="InterPro" id="IPR017441">
    <property type="entry name" value="Protein_kinase_ATP_BS"/>
</dbReference>
<dbReference type="Gene3D" id="3.30.450.90">
    <property type="match status" value="1"/>
</dbReference>
<protein>
    <submittedName>
        <fullName evidence="8">ATPase, T2SS/T4P/T4SS family</fullName>
    </submittedName>
</protein>
<name>A0ABV6Z1R9_UNCC1</name>
<dbReference type="Pfam" id="PF00437">
    <property type="entry name" value="T2SSE"/>
    <property type="match status" value="1"/>
</dbReference>
<feature type="binding site" evidence="6">
    <location>
        <position position="71"/>
    </location>
    <ligand>
        <name>ATP</name>
        <dbReference type="ChEBI" id="CHEBI:30616"/>
    </ligand>
</feature>
<dbReference type="PROSITE" id="PS00108">
    <property type="entry name" value="PROTEIN_KINASE_ST"/>
    <property type="match status" value="1"/>
</dbReference>
<evidence type="ECO:0000256" key="2">
    <source>
        <dbReference type="ARBA" id="ARBA00022679"/>
    </source>
</evidence>